<sequence length="63" mass="7386">MSFLSKIKKKWGYETDTPRCENCRSYRRPGQFLVDSLPRKSPAMCQLGDFITSNAKQLKRMIK</sequence>
<reference evidence="1" key="1">
    <citation type="submission" date="2022-05" db="EMBL/GenBank/DDBJ databases">
        <title>Schlegelella sp. nov., isolated from mangrove soil.</title>
        <authorList>
            <person name="Liu Y."/>
            <person name="Ge X."/>
            <person name="Liu W."/>
        </authorList>
    </citation>
    <scope>NUCLEOTIDE SEQUENCE</scope>
    <source>
        <strain evidence="1">S2-27</strain>
    </source>
</reference>
<name>A0ABT0YX45_9BURK</name>
<proteinExistence type="predicted"/>
<comment type="caution">
    <text evidence="1">The sequence shown here is derived from an EMBL/GenBank/DDBJ whole genome shotgun (WGS) entry which is preliminary data.</text>
</comment>
<dbReference type="EMBL" id="JAMKFE010000027">
    <property type="protein sequence ID" value="MCM5682909.1"/>
    <property type="molecule type" value="Genomic_DNA"/>
</dbReference>
<protein>
    <submittedName>
        <fullName evidence="1">Uncharacterized protein</fullName>
    </submittedName>
</protein>
<dbReference type="RefSeq" id="WP_251781452.1">
    <property type="nucleotide sequence ID" value="NZ_JAMKFE010000027.1"/>
</dbReference>
<evidence type="ECO:0000313" key="2">
    <source>
        <dbReference type="Proteomes" id="UP001165541"/>
    </source>
</evidence>
<keyword evidence="2" id="KW-1185">Reference proteome</keyword>
<accession>A0ABT0YX45</accession>
<evidence type="ECO:0000313" key="1">
    <source>
        <dbReference type="EMBL" id="MCM5682909.1"/>
    </source>
</evidence>
<gene>
    <name evidence="1" type="ORF">M8A51_25585</name>
</gene>
<organism evidence="1 2">
    <name type="scientific">Caldimonas mangrovi</name>
    <dbReference type="NCBI Taxonomy" id="2944811"/>
    <lineage>
        <taxon>Bacteria</taxon>
        <taxon>Pseudomonadati</taxon>
        <taxon>Pseudomonadota</taxon>
        <taxon>Betaproteobacteria</taxon>
        <taxon>Burkholderiales</taxon>
        <taxon>Sphaerotilaceae</taxon>
        <taxon>Caldimonas</taxon>
    </lineage>
</organism>
<dbReference type="Proteomes" id="UP001165541">
    <property type="component" value="Unassembled WGS sequence"/>
</dbReference>